<dbReference type="Proteomes" id="UP000095280">
    <property type="component" value="Unplaced"/>
</dbReference>
<dbReference type="WBParaSite" id="maker-unitig_35574-snap-gene-0.1-mRNA-1">
    <property type="protein sequence ID" value="maker-unitig_35574-snap-gene-0.1-mRNA-1"/>
    <property type="gene ID" value="maker-unitig_35574-snap-gene-0.1"/>
</dbReference>
<evidence type="ECO:0000313" key="2">
    <source>
        <dbReference type="Proteomes" id="UP000095280"/>
    </source>
</evidence>
<evidence type="ECO:0000256" key="1">
    <source>
        <dbReference type="SAM" id="MobiDB-lite"/>
    </source>
</evidence>
<reference evidence="3" key="1">
    <citation type="submission" date="2016-11" db="UniProtKB">
        <authorList>
            <consortium name="WormBaseParasite"/>
        </authorList>
    </citation>
    <scope>IDENTIFICATION</scope>
</reference>
<feature type="region of interest" description="Disordered" evidence="1">
    <location>
        <begin position="224"/>
        <end position="243"/>
    </location>
</feature>
<feature type="compositionally biased region" description="Low complexity" evidence="1">
    <location>
        <begin position="92"/>
        <end position="105"/>
    </location>
</feature>
<sequence>MESAHPSGASWRSSAANEGWTPRLAYGYAPEISTRRLSSHGSDWTVAFAFGSNQRRFIVIASSVGPQFAASILVSLDTGLAVGRFLTACLLTPPSSSSSEPSTPSWRGLPLRGGRQNHQQHSAEAKLTVLPTLLVCHRGGCLALPCRRAPELAFLTSAVTRGADVAQRLASLASRHLLANQRLDMATTVRIGSARRRRRGAGKKLAHVLACGCGAMGVTKRQQADADPAAEATCSGPPGGSSW</sequence>
<feature type="region of interest" description="Disordered" evidence="1">
    <location>
        <begin position="92"/>
        <end position="115"/>
    </location>
</feature>
<keyword evidence="2" id="KW-1185">Reference proteome</keyword>
<organism evidence="2 3">
    <name type="scientific">Macrostomum lignano</name>
    <dbReference type="NCBI Taxonomy" id="282301"/>
    <lineage>
        <taxon>Eukaryota</taxon>
        <taxon>Metazoa</taxon>
        <taxon>Spiralia</taxon>
        <taxon>Lophotrochozoa</taxon>
        <taxon>Platyhelminthes</taxon>
        <taxon>Rhabditophora</taxon>
        <taxon>Macrostomorpha</taxon>
        <taxon>Macrostomida</taxon>
        <taxon>Macrostomidae</taxon>
        <taxon>Macrostomum</taxon>
    </lineage>
</organism>
<name>A0A1I8FI38_9PLAT</name>
<proteinExistence type="predicted"/>
<evidence type="ECO:0000313" key="3">
    <source>
        <dbReference type="WBParaSite" id="maker-unitig_35574-snap-gene-0.1-mRNA-1"/>
    </source>
</evidence>
<dbReference type="AlphaFoldDB" id="A0A1I8FI38"/>
<accession>A0A1I8FI38</accession>
<protein>
    <submittedName>
        <fullName evidence="3">Uncharacterized protein</fullName>
    </submittedName>
</protein>